<evidence type="ECO:0000313" key="2">
    <source>
        <dbReference type="Proteomes" id="UP000007089"/>
    </source>
</evidence>
<dbReference type="Pfam" id="PF19628">
    <property type="entry name" value="DUF6132"/>
    <property type="match status" value="1"/>
</dbReference>
<dbReference type="KEGG" id="acp:A2cp1_3017"/>
<dbReference type="RefSeq" id="WP_012634082.1">
    <property type="nucleotide sequence ID" value="NC_011891.1"/>
</dbReference>
<name>B8JFH5_ANAD2</name>
<reference evidence="1" key="1">
    <citation type="submission" date="2009-01" db="EMBL/GenBank/DDBJ databases">
        <title>Complete sequence of Anaeromyxobacter dehalogenans 2CP-1.</title>
        <authorList>
            <consortium name="US DOE Joint Genome Institute"/>
            <person name="Lucas S."/>
            <person name="Copeland A."/>
            <person name="Lapidus A."/>
            <person name="Glavina del Rio T."/>
            <person name="Dalin E."/>
            <person name="Tice H."/>
            <person name="Bruce D."/>
            <person name="Goodwin L."/>
            <person name="Pitluck S."/>
            <person name="Saunders E."/>
            <person name="Brettin T."/>
            <person name="Detter J.C."/>
            <person name="Han C."/>
            <person name="Larimer F."/>
            <person name="Land M."/>
            <person name="Hauser L."/>
            <person name="Kyrpides N."/>
            <person name="Ovchinnikova G."/>
            <person name="Beliaev A.S."/>
            <person name="Richardson P."/>
        </authorList>
    </citation>
    <scope>NUCLEOTIDE SEQUENCE</scope>
    <source>
        <strain evidence="1">2CP-1</strain>
    </source>
</reference>
<proteinExistence type="predicted"/>
<protein>
    <recommendedName>
        <fullName evidence="3">YtxH domain-containing protein</fullName>
    </recommendedName>
</protein>
<evidence type="ECO:0008006" key="3">
    <source>
        <dbReference type="Google" id="ProtNLM"/>
    </source>
</evidence>
<dbReference type="EMBL" id="CP001359">
    <property type="protein sequence ID" value="ACL66352.1"/>
    <property type="molecule type" value="Genomic_DNA"/>
</dbReference>
<dbReference type="Proteomes" id="UP000007089">
    <property type="component" value="Chromosome"/>
</dbReference>
<dbReference type="InterPro" id="IPR045764">
    <property type="entry name" value="DUF6132"/>
</dbReference>
<accession>B8JFH5</accession>
<dbReference type="HOGENOM" id="CLU_174552_0_0_7"/>
<sequence>MNIPPRLRAHWRTLAGAAVGAVLGAAYAHFIGCRTGTCPLTGNVWTAAGFFGFTGAIVGLPGPRKPGGQPEQPAS</sequence>
<dbReference type="AlphaFoldDB" id="B8JFH5"/>
<gene>
    <name evidence="1" type="ordered locus">A2cp1_3017</name>
</gene>
<keyword evidence="2" id="KW-1185">Reference proteome</keyword>
<evidence type="ECO:0000313" key="1">
    <source>
        <dbReference type="EMBL" id="ACL66352.1"/>
    </source>
</evidence>
<organism evidence="1 2">
    <name type="scientific">Anaeromyxobacter dehalogenans (strain ATCC BAA-258 / DSM 21875 / 2CP-1)</name>
    <dbReference type="NCBI Taxonomy" id="455488"/>
    <lineage>
        <taxon>Bacteria</taxon>
        <taxon>Pseudomonadati</taxon>
        <taxon>Myxococcota</taxon>
        <taxon>Myxococcia</taxon>
        <taxon>Myxococcales</taxon>
        <taxon>Cystobacterineae</taxon>
        <taxon>Anaeromyxobacteraceae</taxon>
        <taxon>Anaeromyxobacter</taxon>
    </lineage>
</organism>